<feature type="chain" id="PRO_5014970809" evidence="1">
    <location>
        <begin position="25"/>
        <end position="82"/>
    </location>
</feature>
<evidence type="ECO:0000256" key="1">
    <source>
        <dbReference type="SAM" id="SignalP"/>
    </source>
</evidence>
<accession>A0A2N9AJX7</accession>
<dbReference type="EMBL" id="CP073633">
    <property type="protein sequence ID" value="WHQ69543.1"/>
    <property type="molecule type" value="Genomic_DNA"/>
</dbReference>
<evidence type="ECO:0000313" key="2">
    <source>
        <dbReference type="EMBL" id="SOR27655.1"/>
    </source>
</evidence>
<reference evidence="4" key="2">
    <citation type="submission" date="2017-10" db="EMBL/GenBank/DDBJ databases">
        <authorList>
            <person name="Regsiter A."/>
            <person name="William W."/>
        </authorList>
    </citation>
    <scope>NUCLEOTIDE SEQUENCE [LARGE SCALE GENOMIC DNA]</scope>
</reference>
<organism evidence="2 4">
    <name type="scientific">Methylorubrum extorquens</name>
    <name type="common">Methylobacterium dichloromethanicum</name>
    <name type="synonym">Methylobacterium extorquens</name>
    <dbReference type="NCBI Taxonomy" id="408"/>
    <lineage>
        <taxon>Bacteria</taxon>
        <taxon>Pseudomonadati</taxon>
        <taxon>Pseudomonadota</taxon>
        <taxon>Alphaproteobacteria</taxon>
        <taxon>Hyphomicrobiales</taxon>
        <taxon>Methylobacteriaceae</taxon>
        <taxon>Methylorubrum</taxon>
    </lineage>
</organism>
<name>A0A2N9AJX7_METEX</name>
<keyword evidence="1" id="KW-0732">Signal</keyword>
<dbReference type="Proteomes" id="UP000233769">
    <property type="component" value="Chromosome tk0001"/>
</dbReference>
<gene>
    <name evidence="3" type="ORF">KEC54_24935</name>
    <name evidence="2" type="ORF">TK0001_1053</name>
</gene>
<evidence type="ECO:0000313" key="3">
    <source>
        <dbReference type="EMBL" id="WHQ69543.1"/>
    </source>
</evidence>
<protein>
    <submittedName>
        <fullName evidence="2">Uncharacterized protein</fullName>
    </submittedName>
</protein>
<evidence type="ECO:0000313" key="4">
    <source>
        <dbReference type="Proteomes" id="UP000233769"/>
    </source>
</evidence>
<dbReference type="RefSeq" id="WP_056116359.1">
    <property type="nucleotide sequence ID" value="NZ_CP073633.1"/>
</dbReference>
<dbReference type="AlphaFoldDB" id="A0A2N9AJX7"/>
<sequence length="82" mass="8314">MSKQIISRAAAALALTLTANAAIAGEPAGIDNTKTVGALTLETRGLATNVGLVHRQGGYALPGAVQWKVPATSDRVKQAAAF</sequence>
<reference evidence="3" key="3">
    <citation type="journal article" date="2022" name="Biotechnol. Bioprocess Eng.">
        <title>Pan-genome Analysis Reveals Comparative Genomic Features of Central Metabolic Pathways in Methylorubrum extorquens.</title>
        <authorList>
            <person name="Lee G.M."/>
            <person name="Scott-Nevros Z.K."/>
            <person name="Lee S.-M."/>
            <person name="Kim D."/>
        </authorList>
    </citation>
    <scope>NUCLEOTIDE SEQUENCE</scope>
    <source>
        <strain evidence="3">ATCC 55366</strain>
    </source>
</reference>
<dbReference type="Proteomes" id="UP001223720">
    <property type="component" value="Chromosome"/>
</dbReference>
<dbReference type="EMBL" id="LT962688">
    <property type="protein sequence ID" value="SOR27655.1"/>
    <property type="molecule type" value="Genomic_DNA"/>
</dbReference>
<feature type="signal peptide" evidence="1">
    <location>
        <begin position="1"/>
        <end position="24"/>
    </location>
</feature>
<reference evidence="2" key="1">
    <citation type="submission" date="2017-10" db="EMBL/GenBank/DDBJ databases">
        <authorList>
            <person name="Banno H."/>
            <person name="Chua N.-H."/>
        </authorList>
    </citation>
    <scope>NUCLEOTIDE SEQUENCE [LARGE SCALE GENOMIC DNA]</scope>
    <source>
        <strain evidence="2">TK 0001</strain>
    </source>
</reference>
<proteinExistence type="predicted"/>